<sequence length="536" mass="58476">MHDDNNDNAPPPPYRAHCGFDDAAGSAADAQTQDLINLNEDSNNTPHVSPPSYEATYDDARSRTGGPQSQASAASPSPVRVITGTTANASYRTDKNRDWSPFQSMVNGGSSFSSAAPSSSSLDCGHWAARGCSLTSGPQRCCSCFDKREVRAGGRYPVYIDGLGDKYGSTTRWAHYCTPCQVAERANHAYYSGKKGGPSKEVEQPDATELRRARREARRQAEIQRVSRAKAKNAVEQEREQSRRQHERELEEKERRRMVQLRSQAAKQRYYEQNSEYYMTHTKKNERRERHAQKMAEQEQAADERAAKEREEAEQQRKDNSAELTVLRELRKQIIKQAEDLEVQLAGKRARIVQLDQQIRLLEPRPVPAQKSPAAPTQSPAATKLKPGFANMSASDRAALAEKAALAETYGMAQQDHPRGGGGGVPNAYELSRQSAAVAAAANMPLLSEKTGGSSSSAGPSGSTSGGGFGSGSGSGSGSSGNWLGRVFGRGKGKGKEKEREPAPGESYYAENFYAQKRAEAEARAQVKENLEKGKK</sequence>
<feature type="compositionally biased region" description="Low complexity" evidence="1">
    <location>
        <begin position="21"/>
        <end position="30"/>
    </location>
</feature>
<feature type="region of interest" description="Disordered" evidence="1">
    <location>
        <begin position="1"/>
        <end position="95"/>
    </location>
</feature>
<feature type="region of interest" description="Disordered" evidence="1">
    <location>
        <begin position="448"/>
        <end position="509"/>
    </location>
</feature>
<feature type="compositionally biased region" description="Polar residues" evidence="1">
    <location>
        <begin position="31"/>
        <end position="47"/>
    </location>
</feature>
<feature type="compositionally biased region" description="Basic and acidic residues" evidence="1">
    <location>
        <begin position="233"/>
        <end position="257"/>
    </location>
</feature>
<feature type="compositionally biased region" description="Low complexity" evidence="1">
    <location>
        <begin position="452"/>
        <end position="463"/>
    </location>
</feature>
<accession>A0ABR3YKK8</accession>
<evidence type="ECO:0000313" key="2">
    <source>
        <dbReference type="EMBL" id="KAL1888752.1"/>
    </source>
</evidence>
<feature type="compositionally biased region" description="Basic and acidic residues" evidence="1">
    <location>
        <begin position="494"/>
        <end position="503"/>
    </location>
</feature>
<feature type="compositionally biased region" description="Polar residues" evidence="1">
    <location>
        <begin position="261"/>
        <end position="277"/>
    </location>
</feature>
<feature type="compositionally biased region" description="Basic and acidic residues" evidence="1">
    <location>
        <begin position="286"/>
        <end position="320"/>
    </location>
</feature>
<feature type="compositionally biased region" description="Basic and acidic residues" evidence="1">
    <location>
        <begin position="198"/>
        <end position="211"/>
    </location>
</feature>
<name>A0ABR3YKK8_9PEZI</name>
<keyword evidence="3" id="KW-1185">Reference proteome</keyword>
<gene>
    <name evidence="2" type="ORF">Sste5346_009378</name>
</gene>
<evidence type="ECO:0000313" key="3">
    <source>
        <dbReference type="Proteomes" id="UP001583186"/>
    </source>
</evidence>
<proteinExistence type="predicted"/>
<feature type="compositionally biased region" description="Low complexity" evidence="1">
    <location>
        <begin position="67"/>
        <end position="78"/>
    </location>
</feature>
<dbReference type="EMBL" id="JAWCUI010000086">
    <property type="protein sequence ID" value="KAL1888752.1"/>
    <property type="molecule type" value="Genomic_DNA"/>
</dbReference>
<feature type="compositionally biased region" description="Low complexity" evidence="1">
    <location>
        <begin position="368"/>
        <end position="383"/>
    </location>
</feature>
<feature type="region of interest" description="Disordered" evidence="1">
    <location>
        <begin position="364"/>
        <end position="383"/>
    </location>
</feature>
<dbReference type="Proteomes" id="UP001583186">
    <property type="component" value="Unassembled WGS sequence"/>
</dbReference>
<organism evidence="2 3">
    <name type="scientific">Sporothrix stenoceras</name>
    <dbReference type="NCBI Taxonomy" id="5173"/>
    <lineage>
        <taxon>Eukaryota</taxon>
        <taxon>Fungi</taxon>
        <taxon>Dikarya</taxon>
        <taxon>Ascomycota</taxon>
        <taxon>Pezizomycotina</taxon>
        <taxon>Sordariomycetes</taxon>
        <taxon>Sordariomycetidae</taxon>
        <taxon>Ophiostomatales</taxon>
        <taxon>Ophiostomataceae</taxon>
        <taxon>Sporothrix</taxon>
    </lineage>
</organism>
<feature type="region of interest" description="Disordered" evidence="1">
    <location>
        <begin position="191"/>
        <end position="320"/>
    </location>
</feature>
<reference evidence="2 3" key="1">
    <citation type="journal article" date="2024" name="IMA Fungus">
        <title>IMA Genome - F19 : A genome assembly and annotation guide to empower mycologists, including annotated draft genome sequences of Ceratocystis pirilliformis, Diaporthe australafricana, Fusarium ophioides, Paecilomyces lecythidis, and Sporothrix stenoceras.</title>
        <authorList>
            <person name="Aylward J."/>
            <person name="Wilson A.M."/>
            <person name="Visagie C.M."/>
            <person name="Spraker J."/>
            <person name="Barnes I."/>
            <person name="Buitendag C."/>
            <person name="Ceriani C."/>
            <person name="Del Mar Angel L."/>
            <person name="du Plessis D."/>
            <person name="Fuchs T."/>
            <person name="Gasser K."/>
            <person name="Kramer D."/>
            <person name="Li W."/>
            <person name="Munsamy K."/>
            <person name="Piso A."/>
            <person name="Price J.L."/>
            <person name="Sonnekus B."/>
            <person name="Thomas C."/>
            <person name="van der Nest A."/>
            <person name="van Dijk A."/>
            <person name="van Heerden A."/>
            <person name="van Vuuren N."/>
            <person name="Yilmaz N."/>
            <person name="Duong T.A."/>
            <person name="van der Merwe N.A."/>
            <person name="Wingfield M.J."/>
            <person name="Wingfield B.D."/>
        </authorList>
    </citation>
    <scope>NUCLEOTIDE SEQUENCE [LARGE SCALE GENOMIC DNA]</scope>
    <source>
        <strain evidence="2 3">CMW 5346</strain>
    </source>
</reference>
<comment type="caution">
    <text evidence="2">The sequence shown here is derived from an EMBL/GenBank/DDBJ whole genome shotgun (WGS) entry which is preliminary data.</text>
</comment>
<protein>
    <submittedName>
        <fullName evidence="2">Uncharacterized protein</fullName>
    </submittedName>
</protein>
<feature type="compositionally biased region" description="Gly residues" evidence="1">
    <location>
        <begin position="464"/>
        <end position="479"/>
    </location>
</feature>
<evidence type="ECO:0000256" key="1">
    <source>
        <dbReference type="SAM" id="MobiDB-lite"/>
    </source>
</evidence>